<dbReference type="GO" id="GO:0003677">
    <property type="term" value="F:DNA binding"/>
    <property type="evidence" value="ECO:0007669"/>
    <property type="project" value="InterPro"/>
</dbReference>
<dbReference type="InterPro" id="IPR010982">
    <property type="entry name" value="Lambda_DNA-bd_dom_sf"/>
</dbReference>
<dbReference type="PROSITE" id="PS50943">
    <property type="entry name" value="HTH_CROC1"/>
    <property type="match status" value="1"/>
</dbReference>
<evidence type="ECO:0000313" key="2">
    <source>
        <dbReference type="EMBL" id="PHM28086.1"/>
    </source>
</evidence>
<name>A0A2D0J1B3_XENBU</name>
<dbReference type="Pfam" id="PF01381">
    <property type="entry name" value="HTH_3"/>
    <property type="match status" value="1"/>
</dbReference>
<dbReference type="CDD" id="cd00093">
    <property type="entry name" value="HTH_XRE"/>
    <property type="match status" value="1"/>
</dbReference>
<dbReference type="SUPFAM" id="SSF47413">
    <property type="entry name" value="lambda repressor-like DNA-binding domains"/>
    <property type="match status" value="1"/>
</dbReference>
<evidence type="ECO:0000313" key="3">
    <source>
        <dbReference type="Proteomes" id="UP000225833"/>
    </source>
</evidence>
<feature type="domain" description="HTH cro/C1-type" evidence="1">
    <location>
        <begin position="24"/>
        <end position="76"/>
    </location>
</feature>
<dbReference type="AlphaFoldDB" id="A0A2D0J1B3"/>
<dbReference type="RefSeq" id="WP_244589892.1">
    <property type="nucleotide sequence ID" value="NZ_CAWNNJ010000141.1"/>
</dbReference>
<dbReference type="Gene3D" id="1.10.260.40">
    <property type="entry name" value="lambda repressor-like DNA-binding domains"/>
    <property type="match status" value="1"/>
</dbReference>
<organism evidence="2 3">
    <name type="scientific">Xenorhabdus budapestensis</name>
    <dbReference type="NCBI Taxonomy" id="290110"/>
    <lineage>
        <taxon>Bacteria</taxon>
        <taxon>Pseudomonadati</taxon>
        <taxon>Pseudomonadota</taxon>
        <taxon>Gammaproteobacteria</taxon>
        <taxon>Enterobacterales</taxon>
        <taxon>Morganellaceae</taxon>
        <taxon>Xenorhabdus</taxon>
    </lineage>
</organism>
<dbReference type="Proteomes" id="UP000225833">
    <property type="component" value="Unassembled WGS sequence"/>
</dbReference>
<comment type="caution">
    <text evidence="2">The sequence shown here is derived from an EMBL/GenBank/DDBJ whole genome shotgun (WGS) entry which is preliminary data.</text>
</comment>
<proteinExistence type="predicted"/>
<protein>
    <submittedName>
        <fullName evidence="2">Transcriptional regulator</fullName>
    </submittedName>
</protein>
<evidence type="ECO:0000259" key="1">
    <source>
        <dbReference type="PROSITE" id="PS50943"/>
    </source>
</evidence>
<gene>
    <name evidence="2" type="ORF">Xbud_01818</name>
</gene>
<dbReference type="InterPro" id="IPR001387">
    <property type="entry name" value="Cro/C1-type_HTH"/>
</dbReference>
<dbReference type="EMBL" id="NIBS01000007">
    <property type="protein sequence ID" value="PHM28086.1"/>
    <property type="molecule type" value="Genomic_DNA"/>
</dbReference>
<reference evidence="2 3" key="1">
    <citation type="journal article" date="2017" name="Nat. Microbiol.">
        <title>Natural product diversity associated with the nematode symbionts Photorhabdus and Xenorhabdus.</title>
        <authorList>
            <person name="Tobias N.J."/>
            <person name="Wolff H."/>
            <person name="Djahanschiri B."/>
            <person name="Grundmann F."/>
            <person name="Kronenwerth M."/>
            <person name="Shi Y.M."/>
            <person name="Simonyi S."/>
            <person name="Grun P."/>
            <person name="Shapiro-Ilan D."/>
            <person name="Pidot S.J."/>
            <person name="Stinear T.P."/>
            <person name="Ebersberger I."/>
            <person name="Bode H.B."/>
        </authorList>
    </citation>
    <scope>NUCLEOTIDE SEQUENCE [LARGE SCALE GENOMIC DNA]</scope>
    <source>
        <strain evidence="2 3">DSM 16342</strain>
    </source>
</reference>
<sequence>MTKEVILLSFYTAFYGQYELKDFIKQQRKQQKITVEMLSKRSGVPYSTIRKFERTGNISLQQFLMLMEVIGELSSLHELTKERVQELMTIAEVLKNT</sequence>
<dbReference type="SMART" id="SM00530">
    <property type="entry name" value="HTH_XRE"/>
    <property type="match status" value="1"/>
</dbReference>
<accession>A0A2D0J1B3</accession>